<dbReference type="AlphaFoldDB" id="A0AAJ7C0G0"/>
<feature type="domain" description="PiggyBac transposable element-derived protein" evidence="1">
    <location>
        <begin position="53"/>
        <end position="118"/>
    </location>
</feature>
<keyword evidence="2" id="KW-1185">Reference proteome</keyword>
<reference evidence="3" key="1">
    <citation type="submission" date="2025-08" db="UniProtKB">
        <authorList>
            <consortium name="RefSeq"/>
        </authorList>
    </citation>
    <scope>IDENTIFICATION</scope>
</reference>
<accession>A0AAJ7C0G0</accession>
<evidence type="ECO:0000313" key="3">
    <source>
        <dbReference type="RefSeq" id="XP_015598053.1"/>
    </source>
</evidence>
<dbReference type="GeneID" id="107269096"/>
<dbReference type="RefSeq" id="XP_015598053.1">
    <property type="nucleotide sequence ID" value="XM_015742567.1"/>
</dbReference>
<gene>
    <name evidence="3" type="primary">LOC107269096</name>
</gene>
<dbReference type="Pfam" id="PF13843">
    <property type="entry name" value="DDE_Tnp_1_7"/>
    <property type="match status" value="1"/>
</dbReference>
<protein>
    <submittedName>
        <fullName evidence="3">PiggyBac transposable element-derived protein 4</fullName>
    </submittedName>
</protein>
<evidence type="ECO:0000313" key="2">
    <source>
        <dbReference type="Proteomes" id="UP000694920"/>
    </source>
</evidence>
<organism evidence="2 3">
    <name type="scientific">Cephus cinctus</name>
    <name type="common">Wheat stem sawfly</name>
    <dbReference type="NCBI Taxonomy" id="211228"/>
    <lineage>
        <taxon>Eukaryota</taxon>
        <taxon>Metazoa</taxon>
        <taxon>Ecdysozoa</taxon>
        <taxon>Arthropoda</taxon>
        <taxon>Hexapoda</taxon>
        <taxon>Insecta</taxon>
        <taxon>Pterygota</taxon>
        <taxon>Neoptera</taxon>
        <taxon>Endopterygota</taxon>
        <taxon>Hymenoptera</taxon>
        <taxon>Cephoidea</taxon>
        <taxon>Cephidae</taxon>
        <taxon>Cephus</taxon>
    </lineage>
</organism>
<proteinExistence type="predicted"/>
<evidence type="ECO:0000259" key="1">
    <source>
        <dbReference type="Pfam" id="PF13843"/>
    </source>
</evidence>
<dbReference type="PANTHER" id="PTHR46599:SF3">
    <property type="entry name" value="PIGGYBAC TRANSPOSABLE ELEMENT-DERIVED PROTEIN 4"/>
    <property type="match status" value="1"/>
</dbReference>
<dbReference type="KEGG" id="ccin:107269096"/>
<dbReference type="PANTHER" id="PTHR46599">
    <property type="entry name" value="PIGGYBAC TRANSPOSABLE ELEMENT-DERIVED PROTEIN 4"/>
    <property type="match status" value="1"/>
</dbReference>
<sequence length="122" mass="14177">MLEALAVDEEEELNSVADSLDHIQWNEFSNRQQSFTFTGKSGLLMDLPSDIRASEVFTLFLNEKLISLLVTETNRYAEQKLQQEMTEHARLNRWKPTNSAEINKFIELMIWMGLVQTPLVRC</sequence>
<name>A0AAJ7C0G0_CEPCN</name>
<dbReference type="InterPro" id="IPR029526">
    <property type="entry name" value="PGBD"/>
</dbReference>
<dbReference type="Proteomes" id="UP000694920">
    <property type="component" value="Unplaced"/>
</dbReference>